<proteinExistence type="predicted"/>
<dbReference type="InterPro" id="IPR050807">
    <property type="entry name" value="TransReg_Diox_bact_type"/>
</dbReference>
<reference evidence="3" key="1">
    <citation type="journal article" date="2021" name="Front. Microbiol.">
        <title>Comprehensive Comparative Genomics and Phenotyping of Methylobacterium Species.</title>
        <authorList>
            <person name="Alessa O."/>
            <person name="Ogura Y."/>
            <person name="Fujitani Y."/>
            <person name="Takami H."/>
            <person name="Hayashi T."/>
            <person name="Sahin N."/>
            <person name="Tani A."/>
        </authorList>
    </citation>
    <scope>NUCLEOTIDE SEQUENCE</scope>
    <source>
        <strain evidence="3">DSM 17168</strain>
    </source>
</reference>
<dbReference type="CDD" id="cd00093">
    <property type="entry name" value="HTH_XRE"/>
    <property type="match status" value="1"/>
</dbReference>
<gene>
    <name evidence="3" type="ORF">GMJLKIPL_2624</name>
</gene>
<dbReference type="InterPro" id="IPR011051">
    <property type="entry name" value="RmlC_Cupin_sf"/>
</dbReference>
<reference evidence="3" key="2">
    <citation type="submission" date="2021-08" db="EMBL/GenBank/DDBJ databases">
        <authorList>
            <person name="Tani A."/>
            <person name="Ola A."/>
            <person name="Ogura Y."/>
            <person name="Katsura K."/>
            <person name="Hayashi T."/>
        </authorList>
    </citation>
    <scope>NUCLEOTIDE SEQUENCE</scope>
    <source>
        <strain evidence="3">DSM 17168</strain>
    </source>
</reference>
<evidence type="ECO:0000313" key="3">
    <source>
        <dbReference type="EMBL" id="GJE00698.1"/>
    </source>
</evidence>
<protein>
    <recommendedName>
        <fullName evidence="2">HTH cro/C1-type domain-containing protein</fullName>
    </recommendedName>
</protein>
<dbReference type="PANTHER" id="PTHR46797">
    <property type="entry name" value="HTH-TYPE TRANSCRIPTIONAL REGULATOR"/>
    <property type="match status" value="1"/>
</dbReference>
<dbReference type="InterPro" id="IPR010982">
    <property type="entry name" value="Lambda_DNA-bd_dom_sf"/>
</dbReference>
<dbReference type="Gene3D" id="1.10.260.40">
    <property type="entry name" value="lambda repressor-like DNA-binding domains"/>
    <property type="match status" value="1"/>
</dbReference>
<evidence type="ECO:0000259" key="2">
    <source>
        <dbReference type="PROSITE" id="PS50943"/>
    </source>
</evidence>
<dbReference type="CDD" id="cd02209">
    <property type="entry name" value="cupin_XRE_C"/>
    <property type="match status" value="1"/>
</dbReference>
<feature type="domain" description="HTH cro/C1-type" evidence="2">
    <location>
        <begin position="30"/>
        <end position="84"/>
    </location>
</feature>
<keyword evidence="4" id="KW-1185">Reference proteome</keyword>
<organism evidence="3 4">
    <name type="scientific">Methylobacterium isbiliense</name>
    <dbReference type="NCBI Taxonomy" id="315478"/>
    <lineage>
        <taxon>Bacteria</taxon>
        <taxon>Pseudomonadati</taxon>
        <taxon>Pseudomonadota</taxon>
        <taxon>Alphaproteobacteria</taxon>
        <taxon>Hyphomicrobiales</taxon>
        <taxon>Methylobacteriaceae</taxon>
        <taxon>Methylobacterium</taxon>
    </lineage>
</organism>
<dbReference type="InterPro" id="IPR001387">
    <property type="entry name" value="Cro/C1-type_HTH"/>
</dbReference>
<comment type="caution">
    <text evidence="3">The sequence shown here is derived from an EMBL/GenBank/DDBJ whole genome shotgun (WGS) entry which is preliminary data.</text>
</comment>
<dbReference type="SUPFAM" id="SSF47413">
    <property type="entry name" value="lambda repressor-like DNA-binding domains"/>
    <property type="match status" value="1"/>
</dbReference>
<dbReference type="Pfam" id="PF13560">
    <property type="entry name" value="HTH_31"/>
    <property type="match status" value="1"/>
</dbReference>
<dbReference type="SMART" id="SM00530">
    <property type="entry name" value="HTH_XRE"/>
    <property type="match status" value="1"/>
</dbReference>
<dbReference type="PROSITE" id="PS50943">
    <property type="entry name" value="HTH_CROC1"/>
    <property type="match status" value="1"/>
</dbReference>
<dbReference type="SUPFAM" id="SSF51182">
    <property type="entry name" value="RmlC-like cupins"/>
    <property type="match status" value="1"/>
</dbReference>
<dbReference type="Gene3D" id="2.60.120.10">
    <property type="entry name" value="Jelly Rolls"/>
    <property type="match status" value="1"/>
</dbReference>
<evidence type="ECO:0000256" key="1">
    <source>
        <dbReference type="ARBA" id="ARBA00023125"/>
    </source>
</evidence>
<dbReference type="EMBL" id="BPQQ01000031">
    <property type="protein sequence ID" value="GJE00698.1"/>
    <property type="molecule type" value="Genomic_DNA"/>
</dbReference>
<keyword evidence="1" id="KW-0238">DNA-binding</keyword>
<dbReference type="InterPro" id="IPR013096">
    <property type="entry name" value="Cupin_2"/>
</dbReference>
<accession>A0ABQ4SFK5</accession>
<evidence type="ECO:0000313" key="4">
    <source>
        <dbReference type="Proteomes" id="UP001055153"/>
    </source>
</evidence>
<dbReference type="InterPro" id="IPR014710">
    <property type="entry name" value="RmlC-like_jellyroll"/>
</dbReference>
<dbReference type="Proteomes" id="UP001055153">
    <property type="component" value="Unassembled WGS sequence"/>
</dbReference>
<dbReference type="Pfam" id="PF07883">
    <property type="entry name" value="Cupin_2"/>
    <property type="match status" value="1"/>
</dbReference>
<sequence>MHMKQAEDGRRNGRAGPEGIAADLAVGRRVRALRRARGLSLKAVAARAELSIGFLSQVERGLSSPSLRVLTAIADVLEVGLSGLFGAAAPAPDAIVTRPHERAELTLWRSGIAKQLLTRPDGDGRLSLFLMRLSPGASTGDEFFAHDGEEAGLVLEGRLVLAVEDATMRLDAGDSFRFASRRPHRYGNPSESDETVVLWVNAVPAAARGEG</sequence>
<dbReference type="PANTHER" id="PTHR46797:SF2">
    <property type="entry name" value="TRANSCRIPTIONAL REGULATOR"/>
    <property type="match status" value="1"/>
</dbReference>
<name>A0ABQ4SFK5_9HYPH</name>